<organism evidence="2 3">
    <name type="scientific">Vitrella brassicaformis (strain CCMP3155)</name>
    <dbReference type="NCBI Taxonomy" id="1169540"/>
    <lineage>
        <taxon>Eukaryota</taxon>
        <taxon>Sar</taxon>
        <taxon>Alveolata</taxon>
        <taxon>Colpodellida</taxon>
        <taxon>Vitrellaceae</taxon>
        <taxon>Vitrella</taxon>
    </lineage>
</organism>
<dbReference type="PANTHER" id="PTHR21228:SF40">
    <property type="entry name" value="LD45607P"/>
    <property type="match status" value="1"/>
</dbReference>
<gene>
    <name evidence="2" type="ORF">Vbra_15171</name>
</gene>
<feature type="compositionally biased region" description="Low complexity" evidence="1">
    <location>
        <begin position="907"/>
        <end position="916"/>
    </location>
</feature>
<dbReference type="GO" id="GO:0044528">
    <property type="term" value="P:regulation of mitochondrial mRNA stability"/>
    <property type="evidence" value="ECO:0007669"/>
    <property type="project" value="TreeGrafter"/>
</dbReference>
<dbReference type="GO" id="GO:0000963">
    <property type="term" value="P:mitochondrial RNA processing"/>
    <property type="evidence" value="ECO:0007669"/>
    <property type="project" value="TreeGrafter"/>
</dbReference>
<protein>
    <recommendedName>
        <fullName evidence="4">RAP domain-containing protein</fullName>
    </recommendedName>
</protein>
<proteinExistence type="predicted"/>
<dbReference type="GO" id="GO:1901259">
    <property type="term" value="P:chloroplast rRNA processing"/>
    <property type="evidence" value="ECO:0007669"/>
    <property type="project" value="TreeGrafter"/>
</dbReference>
<dbReference type="VEuPathDB" id="CryptoDB:Vbra_15171"/>
<dbReference type="AlphaFoldDB" id="A0A0G4FEL0"/>
<feature type="compositionally biased region" description="Pro residues" evidence="1">
    <location>
        <begin position="819"/>
        <end position="832"/>
    </location>
</feature>
<dbReference type="PANTHER" id="PTHR21228">
    <property type="entry name" value="FAST LEU-RICH DOMAIN-CONTAINING"/>
    <property type="match status" value="1"/>
</dbReference>
<dbReference type="EMBL" id="CDMY01000421">
    <property type="protein sequence ID" value="CEM11641.1"/>
    <property type="molecule type" value="Genomic_DNA"/>
</dbReference>
<feature type="compositionally biased region" description="Low complexity" evidence="1">
    <location>
        <begin position="801"/>
        <end position="818"/>
    </location>
</feature>
<sequence length="1002" mass="109083">MFITQHPAAMMITVLTVLVALVFPLNHAFRRQQIIERHSLSAFLSPPIVSARRHTSIAITPTPATNTRLSSSSPAQGIKPVVAAGEINQMIHEASTLGRILDIVDQSFENFNEVNVITALFRIAKNTGMTGAQLLEDWRFEKLLELAVEYLEEKGTLSPFQLSNFAWSLSKLRIDDPQITSLIVREALDTISDFTPREGSNLLQAMARLRGCPPELIKAVQRNFIDNLGVASVLDVTNVLAACAALRIRDASFLSPVADRLAFLLVEENPEGGEGGPFTPLTLSNLARSLAVVGTGVVPLKRMRSLFDLMQLFAIPQLDRFDAGALCHLLFFFARIPEPENHPALYEEAKPFVTSFAERGKLTPRDLTQIAEGYGRAGKLSVDKPFVMMLAQTAMRTLGDFPPTELARFAWSMAMLQPYLADKDEADATTPAPIIQELFTGIADELLQSKSKFRAASHEELAKIAYAFGRAGVASRPLLDAISTRVKSFPDEISDRGIAHLLQAYATLDLLVPEGTEGSESVLSVELLEALTEQVVKRLKNAQLIHPDDFANILHALTRVGAFSKDLLDLAAGALLQPLDKDGQFAGRQTPVAPVAGTAQPRWVDFFSLRELSYVAWTVGSAVEQEMLDLQEYHMRTMEAIADDAFGIMTTDGNVSPKDAEMLLLGYGMLAAKEARLLPCLDTIYAGLVRAKAVSPISNGLVELSSLPSKHWARATLRSVLQFLLRVPEDQVGKLPDLRIDAGSKYLPTAESVLQLDFPHPLSPTVDDRTKGTLTIPQQTWQQWRADCLTQPPAPMPPTEPTQAQAQPPAAAEEAAAEPTPPPPAAPEPQPVKPRKVGRALLVSSTDPADAAEADAVEETPKPKRGRRKREEQPTAAAAAATATAAAAEPTAAPKLRGKRKTRAETEAPSTAAAAAGGASSMVYGGMDYSGYGELLLEIGEAPVIDSKGLKYDYYNGKQLREGVTGKQLASFWKRSKEATRKHWKVTRIKTDKGQMLYNNPL</sequence>
<evidence type="ECO:0000313" key="2">
    <source>
        <dbReference type="EMBL" id="CEM11641.1"/>
    </source>
</evidence>
<dbReference type="GO" id="GO:0035770">
    <property type="term" value="C:ribonucleoprotein granule"/>
    <property type="evidence" value="ECO:0007669"/>
    <property type="project" value="TreeGrafter"/>
</dbReference>
<feature type="region of interest" description="Disordered" evidence="1">
    <location>
        <begin position="846"/>
        <end position="916"/>
    </location>
</feature>
<evidence type="ECO:0000313" key="3">
    <source>
        <dbReference type="Proteomes" id="UP000041254"/>
    </source>
</evidence>
<dbReference type="OrthoDB" id="5955355at2759"/>
<dbReference type="Proteomes" id="UP000041254">
    <property type="component" value="Unassembled WGS sequence"/>
</dbReference>
<accession>A0A0G4FEL0</accession>
<dbReference type="InterPro" id="IPR050870">
    <property type="entry name" value="FAST_kinase"/>
</dbReference>
<evidence type="ECO:0008006" key="4">
    <source>
        <dbReference type="Google" id="ProtNLM"/>
    </source>
</evidence>
<name>A0A0G4FEL0_VITBC</name>
<feature type="region of interest" description="Disordered" evidence="1">
    <location>
        <begin position="789"/>
        <end position="833"/>
    </location>
</feature>
<dbReference type="GO" id="GO:0003723">
    <property type="term" value="F:RNA binding"/>
    <property type="evidence" value="ECO:0007669"/>
    <property type="project" value="TreeGrafter"/>
</dbReference>
<dbReference type="GO" id="GO:0005759">
    <property type="term" value="C:mitochondrial matrix"/>
    <property type="evidence" value="ECO:0007669"/>
    <property type="project" value="TreeGrafter"/>
</dbReference>
<dbReference type="InParanoid" id="A0A0G4FEL0"/>
<feature type="compositionally biased region" description="Low complexity" evidence="1">
    <location>
        <begin position="874"/>
        <end position="894"/>
    </location>
</feature>
<keyword evidence="3" id="KW-1185">Reference proteome</keyword>
<reference evidence="2 3" key="1">
    <citation type="submission" date="2014-11" db="EMBL/GenBank/DDBJ databases">
        <authorList>
            <person name="Zhu J."/>
            <person name="Qi W."/>
            <person name="Song R."/>
        </authorList>
    </citation>
    <scope>NUCLEOTIDE SEQUENCE [LARGE SCALE GENOMIC DNA]</scope>
</reference>
<dbReference type="GO" id="GO:0009507">
    <property type="term" value="C:chloroplast"/>
    <property type="evidence" value="ECO:0007669"/>
    <property type="project" value="GOC"/>
</dbReference>
<evidence type="ECO:0000256" key="1">
    <source>
        <dbReference type="SAM" id="MobiDB-lite"/>
    </source>
</evidence>